<evidence type="ECO:0000259" key="1">
    <source>
        <dbReference type="PROSITE" id="PS50181"/>
    </source>
</evidence>
<dbReference type="PROSITE" id="PS50181">
    <property type="entry name" value="FBOX"/>
    <property type="match status" value="1"/>
</dbReference>
<name>A0A2T0A681_RHOTO</name>
<dbReference type="OrthoDB" id="2530202at2759"/>
<sequence>MSGFMRLPLETVTQICESLDLKTLFHLSTLNKRFFRFLHDESLSHLWEDARKTSELPDLEVPMPPHQLAHLLFGSHCSVCGKSTTVVNYFLRIRACKACSSKVLTTDVEADTRYECAKLVPQSSRDSFGRKRGKPLQRVDELKHVNSHFQTYDAVRAKASKKQKWFVWEDGPSVGFSCDHPLCEGMGEVTWTSMREHFNEMRRARTKDGQALLDWQLAQAAQVQAERDGVVEKRRQDIAGRFKALGWRPHYFDKPDFCRHPLVAVVEELDEATWTKIRGPLEESLKVTRDAEDAALLQETRSARTADRKKEFCQLATNKAELKTLGLYPVPRWDEFMELETVESLLSVDTVEAAYETAPTIADSAEAIAAELVLRRTASKLELFDKLLVQLRATESTLPIPSGAGKTGVLAGSEDPTSALMLPVAAGAGDTYSDEQVDDIMSRAYSIFKCDTCNMIDHFPRILGHPCQTYRYGVKQDEAHRPSFKAVSYSINSSTILAVIAMVDKAGLPRSVKISTVDDLGATFSCLCWNAKVGRTWLQLLKHTVHPYYTHEDLTSTVVHETLQESKDRVFAKHLEAVEKGFGERGDAV</sequence>
<protein>
    <recommendedName>
        <fullName evidence="1">F-box domain-containing protein</fullName>
    </recommendedName>
</protein>
<feature type="domain" description="F-box" evidence="1">
    <location>
        <begin position="1"/>
        <end position="50"/>
    </location>
</feature>
<evidence type="ECO:0000313" key="3">
    <source>
        <dbReference type="Proteomes" id="UP000239560"/>
    </source>
</evidence>
<dbReference type="InterPro" id="IPR001810">
    <property type="entry name" value="F-box_dom"/>
</dbReference>
<dbReference type="SUPFAM" id="SSF81383">
    <property type="entry name" value="F-box domain"/>
    <property type="match status" value="1"/>
</dbReference>
<evidence type="ECO:0000313" key="2">
    <source>
        <dbReference type="EMBL" id="PRQ73416.1"/>
    </source>
</evidence>
<organism evidence="2 3">
    <name type="scientific">Rhodotorula toruloides</name>
    <name type="common">Yeast</name>
    <name type="synonym">Rhodosporidium toruloides</name>
    <dbReference type="NCBI Taxonomy" id="5286"/>
    <lineage>
        <taxon>Eukaryota</taxon>
        <taxon>Fungi</taxon>
        <taxon>Dikarya</taxon>
        <taxon>Basidiomycota</taxon>
        <taxon>Pucciniomycotina</taxon>
        <taxon>Microbotryomycetes</taxon>
        <taxon>Sporidiobolales</taxon>
        <taxon>Sporidiobolaceae</taxon>
        <taxon>Rhodotorula</taxon>
    </lineage>
</organism>
<reference evidence="2 3" key="1">
    <citation type="journal article" date="2018" name="Elife">
        <title>Functional genomics of lipid metabolism in the oleaginous yeast Rhodosporidium toruloides.</title>
        <authorList>
            <person name="Coradetti S.T."/>
            <person name="Pinel D."/>
            <person name="Geiselman G."/>
            <person name="Ito M."/>
            <person name="Mondo S."/>
            <person name="Reilly M.C."/>
            <person name="Cheng Y.F."/>
            <person name="Bauer S."/>
            <person name="Grigoriev I."/>
            <person name="Gladden J.M."/>
            <person name="Simmons B.A."/>
            <person name="Brem R."/>
            <person name="Arkin A.P."/>
            <person name="Skerker J.M."/>
        </authorList>
    </citation>
    <scope>NUCLEOTIDE SEQUENCE [LARGE SCALE GENOMIC DNA]</scope>
    <source>
        <strain evidence="2 3">NBRC 0880</strain>
    </source>
</reference>
<dbReference type="InterPro" id="IPR036047">
    <property type="entry name" value="F-box-like_dom_sf"/>
</dbReference>
<proteinExistence type="predicted"/>
<dbReference type="Proteomes" id="UP000239560">
    <property type="component" value="Unassembled WGS sequence"/>
</dbReference>
<dbReference type="EMBL" id="LCTV02000008">
    <property type="protein sequence ID" value="PRQ73416.1"/>
    <property type="molecule type" value="Genomic_DNA"/>
</dbReference>
<accession>A0A2T0A681</accession>
<dbReference type="AlphaFoldDB" id="A0A2T0A681"/>
<comment type="caution">
    <text evidence="2">The sequence shown here is derived from an EMBL/GenBank/DDBJ whole genome shotgun (WGS) entry which is preliminary data.</text>
</comment>
<gene>
    <name evidence="2" type="ORF">AAT19DRAFT_16169</name>
</gene>